<evidence type="ECO:0000256" key="6">
    <source>
        <dbReference type="ARBA" id="ARBA00023136"/>
    </source>
</evidence>
<keyword evidence="4 8" id="KW-1133">Transmembrane helix</keyword>
<dbReference type="Proteomes" id="UP001143307">
    <property type="component" value="Unassembled WGS sequence"/>
</dbReference>
<evidence type="ECO:0000256" key="4">
    <source>
        <dbReference type="ARBA" id="ARBA00022989"/>
    </source>
</evidence>
<dbReference type="SUPFAM" id="SSF54631">
    <property type="entry name" value="CBS-domain pair"/>
    <property type="match status" value="1"/>
</dbReference>
<name>A0ABT3SYX1_9GAMM</name>
<keyword evidence="5 7" id="KW-0129">CBS domain</keyword>
<protein>
    <submittedName>
        <fullName evidence="12">HlyC/CorC family transporter</fullName>
    </submittedName>
</protein>
<dbReference type="Pfam" id="PF01595">
    <property type="entry name" value="CNNM"/>
    <property type="match status" value="1"/>
</dbReference>
<feature type="transmembrane region" description="Helical" evidence="9">
    <location>
        <begin position="119"/>
        <end position="144"/>
    </location>
</feature>
<evidence type="ECO:0000256" key="7">
    <source>
        <dbReference type="PROSITE-ProRule" id="PRU00703"/>
    </source>
</evidence>
<dbReference type="PROSITE" id="PS51371">
    <property type="entry name" value="CBS"/>
    <property type="match status" value="1"/>
</dbReference>
<evidence type="ECO:0000313" key="13">
    <source>
        <dbReference type="Proteomes" id="UP001143307"/>
    </source>
</evidence>
<evidence type="ECO:0000256" key="5">
    <source>
        <dbReference type="ARBA" id="ARBA00023122"/>
    </source>
</evidence>
<dbReference type="InterPro" id="IPR000644">
    <property type="entry name" value="CBS_dom"/>
</dbReference>
<evidence type="ECO:0000256" key="2">
    <source>
        <dbReference type="ARBA" id="ARBA00022692"/>
    </source>
</evidence>
<feature type="transmembrane region" description="Helical" evidence="9">
    <location>
        <begin position="90"/>
        <end position="107"/>
    </location>
</feature>
<reference evidence="12" key="1">
    <citation type="submission" date="2019-02" db="EMBL/GenBank/DDBJ databases">
        <authorList>
            <person name="Li S.-H."/>
        </authorList>
    </citation>
    <scope>NUCLEOTIDE SEQUENCE</scope>
    <source>
        <strain evidence="12">IMCC8485</strain>
    </source>
</reference>
<dbReference type="Pfam" id="PF00571">
    <property type="entry name" value="CBS"/>
    <property type="match status" value="1"/>
</dbReference>
<feature type="domain" description="CNNM transmembrane" evidence="11">
    <location>
        <begin position="1"/>
        <end position="178"/>
    </location>
</feature>
<proteinExistence type="predicted"/>
<feature type="transmembrane region" description="Helical" evidence="9">
    <location>
        <begin position="57"/>
        <end position="78"/>
    </location>
</feature>
<keyword evidence="3" id="KW-0677">Repeat</keyword>
<dbReference type="CDD" id="cd04590">
    <property type="entry name" value="CBS_pair_CorC_HlyC_assoc"/>
    <property type="match status" value="1"/>
</dbReference>
<evidence type="ECO:0000259" key="10">
    <source>
        <dbReference type="PROSITE" id="PS51371"/>
    </source>
</evidence>
<dbReference type="PANTHER" id="PTHR22777">
    <property type="entry name" value="HEMOLYSIN-RELATED"/>
    <property type="match status" value="1"/>
</dbReference>
<accession>A0ABT3SYX1</accession>
<gene>
    <name evidence="12" type="ORF">EYC87_16510</name>
</gene>
<keyword evidence="13" id="KW-1185">Reference proteome</keyword>
<dbReference type="PROSITE" id="PS51846">
    <property type="entry name" value="CNNM"/>
    <property type="match status" value="1"/>
</dbReference>
<comment type="subcellular location">
    <subcellularLocation>
        <location evidence="1">Membrane</location>
        <topology evidence="1">Multi-pass membrane protein</topology>
    </subcellularLocation>
</comment>
<feature type="domain" description="CBS" evidence="10">
    <location>
        <begin position="262"/>
        <end position="320"/>
    </location>
</feature>
<evidence type="ECO:0000313" key="12">
    <source>
        <dbReference type="EMBL" id="MCX2975187.1"/>
    </source>
</evidence>
<sequence length="348" mass="38624">MTLLVIYLSLAIGVSFLCSVLEAVLLSVTPGFVATQVEKYPRRGKVLHDVKADLDRSLSSILILNTFAHTMGAAGVGAQAVRLFGEKWEGLIAFLLTLAILYISEIIPKTLGATFWKQLALPSAVIIRLLIKTLYPFVWLSALITQLFSKGKSGGVSREELTAMAKLGARHGSLRNQESELLENILSLRGTRTEDILTPRTVVTALPESITILEGLDRLGDRPFNRIPVYRSNVDAISGVVYRPTMLEAVREGQGELTLAAIAAPEYRVSEELPVLQLLDLFLKRKEHLFLVEDEYGQTAGVVTLEDAVETLLGREIMDESDKVEDMQQLARSTYRERLRDLDKDKET</sequence>
<evidence type="ECO:0000256" key="9">
    <source>
        <dbReference type="SAM" id="Phobius"/>
    </source>
</evidence>
<dbReference type="PANTHER" id="PTHR22777:SF4">
    <property type="entry name" value="UPF0053 PROTEIN SLL1254"/>
    <property type="match status" value="1"/>
</dbReference>
<organism evidence="12 13">
    <name type="scientific">Candidatus Seongchinamella marina</name>
    <dbReference type="NCBI Taxonomy" id="2518990"/>
    <lineage>
        <taxon>Bacteria</taxon>
        <taxon>Pseudomonadati</taxon>
        <taxon>Pseudomonadota</taxon>
        <taxon>Gammaproteobacteria</taxon>
        <taxon>Cellvibrionales</taxon>
        <taxon>Halieaceae</taxon>
        <taxon>Seongchinamella</taxon>
    </lineage>
</organism>
<dbReference type="InterPro" id="IPR046342">
    <property type="entry name" value="CBS_dom_sf"/>
</dbReference>
<dbReference type="InterPro" id="IPR044751">
    <property type="entry name" value="Ion_transp-like_CBS"/>
</dbReference>
<dbReference type="InterPro" id="IPR002550">
    <property type="entry name" value="CNNM"/>
</dbReference>
<dbReference type="RefSeq" id="WP_279253843.1">
    <property type="nucleotide sequence ID" value="NZ_SHNP01000006.1"/>
</dbReference>
<keyword evidence="2 8" id="KW-0812">Transmembrane</keyword>
<evidence type="ECO:0000259" key="11">
    <source>
        <dbReference type="PROSITE" id="PS51846"/>
    </source>
</evidence>
<dbReference type="EMBL" id="SHNP01000006">
    <property type="protein sequence ID" value="MCX2975187.1"/>
    <property type="molecule type" value="Genomic_DNA"/>
</dbReference>
<keyword evidence="6 8" id="KW-0472">Membrane</keyword>
<evidence type="ECO:0000256" key="8">
    <source>
        <dbReference type="PROSITE-ProRule" id="PRU01193"/>
    </source>
</evidence>
<evidence type="ECO:0000256" key="3">
    <source>
        <dbReference type="ARBA" id="ARBA00022737"/>
    </source>
</evidence>
<dbReference type="Gene3D" id="3.10.580.10">
    <property type="entry name" value="CBS-domain"/>
    <property type="match status" value="1"/>
</dbReference>
<comment type="caution">
    <text evidence="12">The sequence shown here is derived from an EMBL/GenBank/DDBJ whole genome shotgun (WGS) entry which is preliminary data.</text>
</comment>
<evidence type="ECO:0000256" key="1">
    <source>
        <dbReference type="ARBA" id="ARBA00004141"/>
    </source>
</evidence>